<dbReference type="Proteomes" id="UP000285655">
    <property type="component" value="Unassembled WGS sequence"/>
</dbReference>
<dbReference type="PANTHER" id="PTHR36460">
    <property type="entry name" value="UPF0132 DOMAIN PROTEIN (AFU_ORTHOLOGUE AFUA_3G10255)"/>
    <property type="match status" value="1"/>
</dbReference>
<evidence type="ECO:0000256" key="1">
    <source>
        <dbReference type="ARBA" id="ARBA00004141"/>
    </source>
</evidence>
<dbReference type="GO" id="GO:0016020">
    <property type="term" value="C:membrane"/>
    <property type="evidence" value="ECO:0007669"/>
    <property type="project" value="UniProtKB-SubCell"/>
</dbReference>
<protein>
    <submittedName>
        <fullName evidence="6">DUF4870 domain-containing protein</fullName>
    </submittedName>
</protein>
<comment type="subcellular location">
    <subcellularLocation>
        <location evidence="1">Membrane</location>
        <topology evidence="1">Multi-pass membrane protein</topology>
    </subcellularLocation>
</comment>
<evidence type="ECO:0000256" key="5">
    <source>
        <dbReference type="SAM" id="Phobius"/>
    </source>
</evidence>
<accession>A0A419DA22</accession>
<dbReference type="AlphaFoldDB" id="A0A419DA22"/>
<keyword evidence="2 5" id="KW-0812">Transmembrane</keyword>
<evidence type="ECO:0000313" key="6">
    <source>
        <dbReference type="EMBL" id="RJO59956.1"/>
    </source>
</evidence>
<feature type="transmembrane region" description="Helical" evidence="5">
    <location>
        <begin position="45"/>
        <end position="69"/>
    </location>
</feature>
<name>A0A419DA22_9BACT</name>
<evidence type="ECO:0000256" key="2">
    <source>
        <dbReference type="ARBA" id="ARBA00022692"/>
    </source>
</evidence>
<organism evidence="6 7">
    <name type="scientific">candidate division WS5 bacterium</name>
    <dbReference type="NCBI Taxonomy" id="2093353"/>
    <lineage>
        <taxon>Bacteria</taxon>
        <taxon>candidate division WS5</taxon>
    </lineage>
</organism>
<reference evidence="6 7" key="1">
    <citation type="journal article" date="2017" name="ISME J.">
        <title>Energy and carbon metabolisms in a deep terrestrial subsurface fluid microbial community.</title>
        <authorList>
            <person name="Momper L."/>
            <person name="Jungbluth S.P."/>
            <person name="Lee M.D."/>
            <person name="Amend J.P."/>
        </authorList>
    </citation>
    <scope>NUCLEOTIDE SEQUENCE [LARGE SCALE GENOMIC DNA]</scope>
    <source>
        <strain evidence="6">SURF_29</strain>
    </source>
</reference>
<dbReference type="InterPro" id="IPR019109">
    <property type="entry name" value="MamF_MmsF"/>
</dbReference>
<evidence type="ECO:0000256" key="4">
    <source>
        <dbReference type="ARBA" id="ARBA00023136"/>
    </source>
</evidence>
<comment type="caution">
    <text evidence="6">The sequence shown here is derived from an EMBL/GenBank/DDBJ whole genome shotgun (WGS) entry which is preliminary data.</text>
</comment>
<feature type="transmembrane region" description="Helical" evidence="5">
    <location>
        <begin position="75"/>
        <end position="97"/>
    </location>
</feature>
<evidence type="ECO:0000256" key="3">
    <source>
        <dbReference type="ARBA" id="ARBA00022989"/>
    </source>
</evidence>
<evidence type="ECO:0000313" key="7">
    <source>
        <dbReference type="Proteomes" id="UP000285655"/>
    </source>
</evidence>
<gene>
    <name evidence="6" type="ORF">C4544_06310</name>
</gene>
<sequence>MAEEKKGSGLEPNVAALLAYLLGIVGGIVFILIEKDNKFVRFAAAQSIALSVAMFVIWFVLMFLIPALAIATGGFGAILAILIPVVWLGFLIVWIMLMVKAYQNQEWELPVIGKIARKYV</sequence>
<dbReference type="PANTHER" id="PTHR36460:SF1">
    <property type="entry name" value="UPF0132 DOMAIN PROTEIN (AFU_ORTHOLOGUE AFUA_3G10255)"/>
    <property type="match status" value="1"/>
</dbReference>
<keyword evidence="3 5" id="KW-1133">Transmembrane helix</keyword>
<proteinExistence type="predicted"/>
<dbReference type="EMBL" id="QZJW01000055">
    <property type="protein sequence ID" value="RJO59956.1"/>
    <property type="molecule type" value="Genomic_DNA"/>
</dbReference>
<keyword evidence="4 5" id="KW-0472">Membrane</keyword>
<dbReference type="Pfam" id="PF09685">
    <property type="entry name" value="MamF_MmsF"/>
    <property type="match status" value="1"/>
</dbReference>
<feature type="transmembrane region" description="Helical" evidence="5">
    <location>
        <begin position="14"/>
        <end position="33"/>
    </location>
</feature>